<gene>
    <name evidence="2" type="primary">20208847</name>
    <name evidence="1" type="ORF">HELRODRAFT_183076</name>
</gene>
<evidence type="ECO:0000313" key="3">
    <source>
        <dbReference type="Proteomes" id="UP000015101"/>
    </source>
</evidence>
<evidence type="ECO:0000313" key="1">
    <source>
        <dbReference type="EMBL" id="ESN89871.1"/>
    </source>
</evidence>
<organism evidence="2 3">
    <name type="scientific">Helobdella robusta</name>
    <name type="common">Californian leech</name>
    <dbReference type="NCBI Taxonomy" id="6412"/>
    <lineage>
        <taxon>Eukaryota</taxon>
        <taxon>Metazoa</taxon>
        <taxon>Spiralia</taxon>
        <taxon>Lophotrochozoa</taxon>
        <taxon>Annelida</taxon>
        <taxon>Clitellata</taxon>
        <taxon>Hirudinea</taxon>
        <taxon>Rhynchobdellida</taxon>
        <taxon>Glossiphoniidae</taxon>
        <taxon>Helobdella</taxon>
    </lineage>
</organism>
<evidence type="ECO:0000313" key="2">
    <source>
        <dbReference type="EnsemblMetazoa" id="HelroP183076"/>
    </source>
</evidence>
<dbReference type="KEGG" id="hro:HELRODRAFT_183076"/>
<reference evidence="3" key="1">
    <citation type="submission" date="2012-12" db="EMBL/GenBank/DDBJ databases">
        <authorList>
            <person name="Hellsten U."/>
            <person name="Grimwood J."/>
            <person name="Chapman J.A."/>
            <person name="Shapiro H."/>
            <person name="Aerts A."/>
            <person name="Otillar R.P."/>
            <person name="Terry A.Y."/>
            <person name="Boore J.L."/>
            <person name="Simakov O."/>
            <person name="Marletaz F."/>
            <person name="Cho S.-J."/>
            <person name="Edsinger-Gonzales E."/>
            <person name="Havlak P."/>
            <person name="Kuo D.-H."/>
            <person name="Larsson T."/>
            <person name="Lv J."/>
            <person name="Arendt D."/>
            <person name="Savage R."/>
            <person name="Osoegawa K."/>
            <person name="de Jong P."/>
            <person name="Lindberg D.R."/>
            <person name="Seaver E.C."/>
            <person name="Weisblat D.A."/>
            <person name="Putnam N.H."/>
            <person name="Grigoriev I.V."/>
            <person name="Rokhsar D.S."/>
        </authorList>
    </citation>
    <scope>NUCLEOTIDE SEQUENCE</scope>
</reference>
<reference evidence="1 3" key="2">
    <citation type="journal article" date="2013" name="Nature">
        <title>Insights into bilaterian evolution from three spiralian genomes.</title>
        <authorList>
            <person name="Simakov O."/>
            <person name="Marletaz F."/>
            <person name="Cho S.J."/>
            <person name="Edsinger-Gonzales E."/>
            <person name="Havlak P."/>
            <person name="Hellsten U."/>
            <person name="Kuo D.H."/>
            <person name="Larsson T."/>
            <person name="Lv J."/>
            <person name="Arendt D."/>
            <person name="Savage R."/>
            <person name="Osoegawa K."/>
            <person name="de Jong P."/>
            <person name="Grimwood J."/>
            <person name="Chapman J.A."/>
            <person name="Shapiro H."/>
            <person name="Aerts A."/>
            <person name="Otillar R.P."/>
            <person name="Terry A.Y."/>
            <person name="Boore J.L."/>
            <person name="Grigoriev I.V."/>
            <person name="Lindberg D.R."/>
            <person name="Seaver E.C."/>
            <person name="Weisblat D.A."/>
            <person name="Putnam N.H."/>
            <person name="Rokhsar D.S."/>
        </authorList>
    </citation>
    <scope>NUCLEOTIDE SEQUENCE</scope>
</reference>
<dbReference type="Proteomes" id="UP000015101">
    <property type="component" value="Unassembled WGS sequence"/>
</dbReference>
<reference evidence="2" key="3">
    <citation type="submission" date="2015-06" db="UniProtKB">
        <authorList>
            <consortium name="EnsemblMetazoa"/>
        </authorList>
    </citation>
    <scope>IDENTIFICATION</scope>
</reference>
<keyword evidence="3" id="KW-1185">Reference proteome</keyword>
<dbReference type="EMBL" id="AMQM01008564">
    <property type="status" value="NOT_ANNOTATED_CDS"/>
    <property type="molecule type" value="Genomic_DNA"/>
</dbReference>
<dbReference type="EnsemblMetazoa" id="HelroT183076">
    <property type="protein sequence ID" value="HelroP183076"/>
    <property type="gene ID" value="HelroG183076"/>
</dbReference>
<dbReference type="HOGENOM" id="CLU_2294691_0_0_1"/>
<dbReference type="CTD" id="20208847"/>
<proteinExistence type="predicted"/>
<sequence length="101" mass="11756">MAKASSMTRNNVEKKFSYMKILFLSRMHCILMSDSGSSKHSDYGKNLQLRLYDKYINTNINQLLTKMMQITMRSRAVRLLTNCTVNISQREIAQPKMANQM</sequence>
<dbReference type="RefSeq" id="XP_009032036.1">
    <property type="nucleotide sequence ID" value="XM_009033788.1"/>
</dbReference>
<dbReference type="InParanoid" id="T1FJ48"/>
<protein>
    <submittedName>
        <fullName evidence="1 2">Uncharacterized protein</fullName>
    </submittedName>
</protein>
<dbReference type="GeneID" id="20208847"/>
<accession>T1FJ48</accession>
<dbReference type="AlphaFoldDB" id="T1FJ48"/>
<name>T1FJ48_HELRO</name>
<dbReference type="EMBL" id="KB097795">
    <property type="protein sequence ID" value="ESN89871.1"/>
    <property type="molecule type" value="Genomic_DNA"/>
</dbReference>